<dbReference type="OrthoDB" id="9789605at2"/>
<dbReference type="PANTHER" id="PTHR43800">
    <property type="entry name" value="PEPTIDYL-LYSINE N-ACETYLTRANSFERASE YJAB"/>
    <property type="match status" value="1"/>
</dbReference>
<dbReference type="Pfam" id="PF13673">
    <property type="entry name" value="Acetyltransf_10"/>
    <property type="match status" value="1"/>
</dbReference>
<dbReference type="Proteomes" id="UP000252585">
    <property type="component" value="Unassembled WGS sequence"/>
</dbReference>
<dbReference type="InterPro" id="IPR000182">
    <property type="entry name" value="GNAT_dom"/>
</dbReference>
<keyword evidence="2" id="KW-0012">Acyltransferase</keyword>
<organism evidence="4 5">
    <name type="scientific">Saliterribacillus persicus</name>
    <dbReference type="NCBI Taxonomy" id="930114"/>
    <lineage>
        <taxon>Bacteria</taxon>
        <taxon>Bacillati</taxon>
        <taxon>Bacillota</taxon>
        <taxon>Bacilli</taxon>
        <taxon>Bacillales</taxon>
        <taxon>Bacillaceae</taxon>
        <taxon>Saliterribacillus</taxon>
    </lineage>
</organism>
<dbReference type="GO" id="GO:0016747">
    <property type="term" value="F:acyltransferase activity, transferring groups other than amino-acyl groups"/>
    <property type="evidence" value="ECO:0007669"/>
    <property type="project" value="InterPro"/>
</dbReference>
<dbReference type="PROSITE" id="PS51186">
    <property type="entry name" value="GNAT"/>
    <property type="match status" value="1"/>
</dbReference>
<evidence type="ECO:0000313" key="4">
    <source>
        <dbReference type="EMBL" id="RCW63943.1"/>
    </source>
</evidence>
<dbReference type="Gene3D" id="3.40.630.30">
    <property type="match status" value="1"/>
</dbReference>
<protein>
    <submittedName>
        <fullName evidence="4">Putative acetyltransferase</fullName>
    </submittedName>
</protein>
<dbReference type="EMBL" id="QPJJ01000015">
    <property type="protein sequence ID" value="RCW63943.1"/>
    <property type="molecule type" value="Genomic_DNA"/>
</dbReference>
<sequence>MIRKFEIDDLQEVMRIWLESNIKAHHFINESYWKENYETVKEILPNATIFVYENNEKIEGFVGLADNYIAGIFVENEKQSKGIGKDLLDYVKEKYPSLSLKVYKNNIRAVQFYQRENFVVKEEQLDRNTNEVEYVMDWEL</sequence>
<gene>
    <name evidence="4" type="ORF">DFR57_11568</name>
</gene>
<dbReference type="InterPro" id="IPR016181">
    <property type="entry name" value="Acyl_CoA_acyltransferase"/>
</dbReference>
<dbReference type="AlphaFoldDB" id="A0A368X7K9"/>
<accession>A0A368X7K9</accession>
<evidence type="ECO:0000313" key="5">
    <source>
        <dbReference type="Proteomes" id="UP000252585"/>
    </source>
</evidence>
<comment type="caution">
    <text evidence="4">The sequence shown here is derived from an EMBL/GenBank/DDBJ whole genome shotgun (WGS) entry which is preliminary data.</text>
</comment>
<feature type="domain" description="N-acetyltransferase" evidence="3">
    <location>
        <begin position="1"/>
        <end position="140"/>
    </location>
</feature>
<evidence type="ECO:0000256" key="2">
    <source>
        <dbReference type="ARBA" id="ARBA00023315"/>
    </source>
</evidence>
<evidence type="ECO:0000256" key="1">
    <source>
        <dbReference type="ARBA" id="ARBA00022679"/>
    </source>
</evidence>
<proteinExistence type="predicted"/>
<dbReference type="RefSeq" id="WP_114354077.1">
    <property type="nucleotide sequence ID" value="NZ_QPJJ01000015.1"/>
</dbReference>
<dbReference type="PANTHER" id="PTHR43800:SF1">
    <property type="entry name" value="PEPTIDYL-LYSINE N-ACETYLTRANSFERASE YJAB"/>
    <property type="match status" value="1"/>
</dbReference>
<name>A0A368X7K9_9BACI</name>
<keyword evidence="5" id="KW-1185">Reference proteome</keyword>
<dbReference type="CDD" id="cd04301">
    <property type="entry name" value="NAT_SF"/>
    <property type="match status" value="1"/>
</dbReference>
<reference evidence="4 5" key="1">
    <citation type="submission" date="2018-07" db="EMBL/GenBank/DDBJ databases">
        <title>Genomic Encyclopedia of Type Strains, Phase IV (KMG-IV): sequencing the most valuable type-strain genomes for metagenomic binning, comparative biology and taxonomic classification.</title>
        <authorList>
            <person name="Goeker M."/>
        </authorList>
    </citation>
    <scope>NUCLEOTIDE SEQUENCE [LARGE SCALE GENOMIC DNA]</scope>
    <source>
        <strain evidence="4 5">DSM 27696</strain>
    </source>
</reference>
<dbReference type="SUPFAM" id="SSF55729">
    <property type="entry name" value="Acyl-CoA N-acyltransferases (Nat)"/>
    <property type="match status" value="1"/>
</dbReference>
<dbReference type="NCBIfam" id="NF007853">
    <property type="entry name" value="PRK10562.1"/>
    <property type="match status" value="1"/>
</dbReference>
<keyword evidence="1 4" id="KW-0808">Transferase</keyword>
<evidence type="ECO:0000259" key="3">
    <source>
        <dbReference type="PROSITE" id="PS51186"/>
    </source>
</evidence>